<proteinExistence type="predicted"/>
<protein>
    <recommendedName>
        <fullName evidence="4">Lipoprotein</fullName>
    </recommendedName>
</protein>
<dbReference type="AlphaFoldDB" id="D6LJJ7"/>
<evidence type="ECO:0000313" key="2">
    <source>
        <dbReference type="EMBL" id="EFG27622.2"/>
    </source>
</evidence>
<dbReference type="Proteomes" id="UP000003964">
    <property type="component" value="Unassembled WGS sequence"/>
</dbReference>
<name>D6LJJ7_9FUSO</name>
<feature type="signal peptide" evidence="1">
    <location>
        <begin position="1"/>
        <end position="26"/>
    </location>
</feature>
<organism evidence="2 3">
    <name type="scientific">Fusobacterium periodonticum 1_1_41FAA</name>
    <dbReference type="NCBI Taxonomy" id="469621"/>
    <lineage>
        <taxon>Bacteria</taxon>
        <taxon>Fusobacteriati</taxon>
        <taxon>Fusobacteriota</taxon>
        <taxon>Fusobacteriia</taxon>
        <taxon>Fusobacteriales</taxon>
        <taxon>Fusobacteriaceae</taxon>
        <taxon>Fusobacterium</taxon>
    </lineage>
</organism>
<accession>D6LJJ7</accession>
<dbReference type="EMBL" id="GG770385">
    <property type="protein sequence ID" value="EFG27622.2"/>
    <property type="molecule type" value="Genomic_DNA"/>
</dbReference>
<evidence type="ECO:0000313" key="3">
    <source>
        <dbReference type="Proteomes" id="UP000003964"/>
    </source>
</evidence>
<reference evidence="2 3" key="1">
    <citation type="submission" date="2010-03" db="EMBL/GenBank/DDBJ databases">
        <title>The Genome Sequence of Fusobacterium sp. 1_1_41FAA.</title>
        <authorList>
            <consortium name="The Broad Institute Genome Sequencing Platform"/>
            <person name="Ward D."/>
            <person name="Earl A."/>
            <person name="Feldgarden M."/>
            <person name="Gevers D."/>
            <person name="Young S.K."/>
            <person name="Zeng Q."/>
            <person name="Koehrsen M."/>
            <person name="Alvarado L."/>
            <person name="Berlin A."/>
            <person name="Borenstein D."/>
            <person name="Chapman S."/>
            <person name="Chen Z."/>
            <person name="Engels R."/>
            <person name="Freedman E."/>
            <person name="Gellesch M."/>
            <person name="Goldberg J."/>
            <person name="Griggs A."/>
            <person name="Gujja S."/>
            <person name="Heilman E."/>
            <person name="Heiman D."/>
            <person name="Hepburn T."/>
            <person name="Howarth C."/>
            <person name="Jen D."/>
            <person name="Larson L."/>
            <person name="Mehta T."/>
            <person name="Park D."/>
            <person name="Pearson M."/>
            <person name="Richards J."/>
            <person name="Roberts A."/>
            <person name="Saif S."/>
            <person name="Shea T."/>
            <person name="Shenoy N."/>
            <person name="Sisk P."/>
            <person name="Stolte C."/>
            <person name="Sykes S."/>
            <person name="Walk T."/>
            <person name="White J."/>
            <person name="Yandava C."/>
            <person name="Strauss J.C."/>
            <person name="Ambrose C.E."/>
            <person name="Allen-Vercoe E."/>
            <person name="Haas B."/>
            <person name="Henn M.R."/>
            <person name="Nusbaum C."/>
            <person name="Birren B."/>
        </authorList>
    </citation>
    <scope>NUCLEOTIDE SEQUENCE [LARGE SCALE GENOMIC DNA]</scope>
    <source>
        <strain evidence="2 3">1_1_41FAA</strain>
    </source>
</reference>
<gene>
    <name evidence="2" type="ORF">HMPREF0400_02029</name>
</gene>
<dbReference type="PROSITE" id="PS51257">
    <property type="entry name" value="PROKAR_LIPOPROTEIN"/>
    <property type="match status" value="1"/>
</dbReference>
<sequence length="129" mass="14378">MFFMKKLLFGLCFSMFLLLQGCSAMMALSGDQNPDFKIITKGTSKSVIESQPIKAIFNETQKNGNTVVKYQYTVGKEPSIGRAVVYVLLDSLTLFISELFTMPAEMAHSGTQKTIMVEYNPQGEAVRVF</sequence>
<evidence type="ECO:0000256" key="1">
    <source>
        <dbReference type="SAM" id="SignalP"/>
    </source>
</evidence>
<feature type="chain" id="PRO_5003086726" description="Lipoprotein" evidence="1">
    <location>
        <begin position="27"/>
        <end position="129"/>
    </location>
</feature>
<keyword evidence="1" id="KW-0732">Signal</keyword>
<evidence type="ECO:0008006" key="4">
    <source>
        <dbReference type="Google" id="ProtNLM"/>
    </source>
</evidence>